<feature type="domain" description="AMP-binding enzyme C-terminal" evidence="4">
    <location>
        <begin position="449"/>
        <end position="525"/>
    </location>
</feature>
<dbReference type="Pfam" id="PF00501">
    <property type="entry name" value="AMP-binding"/>
    <property type="match status" value="1"/>
</dbReference>
<gene>
    <name evidence="5" type="ORF">F6W96_14790</name>
</gene>
<dbReference type="Proteomes" id="UP000500953">
    <property type="component" value="Chromosome"/>
</dbReference>
<dbReference type="Gene3D" id="3.30.300.30">
    <property type="match status" value="1"/>
</dbReference>
<dbReference type="InterPro" id="IPR025110">
    <property type="entry name" value="AMP-bd_C"/>
</dbReference>
<evidence type="ECO:0000259" key="4">
    <source>
        <dbReference type="Pfam" id="PF13193"/>
    </source>
</evidence>
<keyword evidence="2" id="KW-0436">Ligase</keyword>
<sequence length="560" mass="58174">MPGTNRRAEGSEGTAVAGLSSGSLGGAMWEWARRNGDRVALWDDAGAVSYGALARRADALAVVLREVGIGRGDRVLMQLPNGWELVVGMLAVQRAGAAAIPALMGHRLHDLTRIAETAGVAAVFTVDAHQGHDHRGDAHRLAAGRPVFVAGEDVGAADIDLRRACDHRVEEADRVRADLDRHDPDVDEDAVILLSGGTTGRPKLVPHTHRDYRHAFRACAAASGVDAATVYLAALPVAHNFSLASPGILGVLDAGGTVVLGRSPSPEAAFAAIARHGVTMSALVPAVARRWAEHARSSAAASAAVASLRLLQLGGAVTPPDLAAEVEGALGVTVQQVYGMSEGPVCMTAPDDPPEFRYHTQGLPVTGDEIRLLDTAGREADAGTVGEVVTRGPSLVRGYLGAADDSAFTADGWYHTGDLARRRADGRIEIAGRIKDLVNRGGEKISVVEVETVLYGLPGIAAAAVVSLPHPDLGECIAAAVVPAAGTAVDLPRVRKFFADTGVAAHKTPDALFVVDDIPRTGMGKVDRPTLRDRLTAARSAPNDNAKDGVRACGTVGAEL</sequence>
<accession>A0A6G9Z1Q4</accession>
<dbReference type="EMBL" id="CP046173">
    <property type="protein sequence ID" value="QIS19360.1"/>
    <property type="molecule type" value="Genomic_DNA"/>
</dbReference>
<name>A0A6G9Z1Q4_9NOCA</name>
<dbReference type="PANTHER" id="PTHR43201">
    <property type="entry name" value="ACYL-COA SYNTHETASE"/>
    <property type="match status" value="1"/>
</dbReference>
<evidence type="ECO:0000313" key="5">
    <source>
        <dbReference type="EMBL" id="QIS19360.1"/>
    </source>
</evidence>
<evidence type="ECO:0000313" key="6">
    <source>
        <dbReference type="Proteomes" id="UP000500953"/>
    </source>
</evidence>
<feature type="domain" description="AMP-dependent synthetase/ligase" evidence="3">
    <location>
        <begin position="29"/>
        <end position="400"/>
    </location>
</feature>
<dbReference type="InterPro" id="IPR020845">
    <property type="entry name" value="AMP-binding_CS"/>
</dbReference>
<dbReference type="GO" id="GO:0031956">
    <property type="term" value="F:medium-chain fatty acid-CoA ligase activity"/>
    <property type="evidence" value="ECO:0007669"/>
    <property type="project" value="TreeGrafter"/>
</dbReference>
<evidence type="ECO:0000256" key="2">
    <source>
        <dbReference type="ARBA" id="ARBA00022598"/>
    </source>
</evidence>
<proteinExistence type="inferred from homology"/>
<organism evidence="5 6">
    <name type="scientific">Nocardia terpenica</name>
    <dbReference type="NCBI Taxonomy" id="455432"/>
    <lineage>
        <taxon>Bacteria</taxon>
        <taxon>Bacillati</taxon>
        <taxon>Actinomycetota</taxon>
        <taxon>Actinomycetes</taxon>
        <taxon>Mycobacteriales</taxon>
        <taxon>Nocardiaceae</taxon>
        <taxon>Nocardia</taxon>
    </lineage>
</organism>
<dbReference type="Gene3D" id="3.40.50.12780">
    <property type="entry name" value="N-terminal domain of ligase-like"/>
    <property type="match status" value="1"/>
</dbReference>
<protein>
    <submittedName>
        <fullName evidence="5">AMP-binding protein</fullName>
    </submittedName>
</protein>
<evidence type="ECO:0000259" key="3">
    <source>
        <dbReference type="Pfam" id="PF00501"/>
    </source>
</evidence>
<evidence type="ECO:0000256" key="1">
    <source>
        <dbReference type="ARBA" id="ARBA00006432"/>
    </source>
</evidence>
<reference evidence="5 6" key="1">
    <citation type="journal article" date="2019" name="ACS Chem. Biol.">
        <title>Identification and Mobilization of a Cryptic Antibiotic Biosynthesis Gene Locus from a Human-Pathogenic Nocardia Isolate.</title>
        <authorList>
            <person name="Herisse M."/>
            <person name="Ishida K."/>
            <person name="Porter J.L."/>
            <person name="Howden B."/>
            <person name="Hertweck C."/>
            <person name="Stinear T.P."/>
            <person name="Pidot S.J."/>
        </authorList>
    </citation>
    <scope>NUCLEOTIDE SEQUENCE [LARGE SCALE GENOMIC DNA]</scope>
    <source>
        <strain evidence="5 6">AUSMDU00012715</strain>
    </source>
</reference>
<comment type="similarity">
    <text evidence="1">Belongs to the ATP-dependent AMP-binding enzyme family.</text>
</comment>
<dbReference type="GO" id="GO:0006631">
    <property type="term" value="P:fatty acid metabolic process"/>
    <property type="evidence" value="ECO:0007669"/>
    <property type="project" value="TreeGrafter"/>
</dbReference>
<dbReference type="InterPro" id="IPR045851">
    <property type="entry name" value="AMP-bd_C_sf"/>
</dbReference>
<dbReference type="Pfam" id="PF13193">
    <property type="entry name" value="AMP-binding_C"/>
    <property type="match status" value="1"/>
</dbReference>
<dbReference type="PROSITE" id="PS00455">
    <property type="entry name" value="AMP_BINDING"/>
    <property type="match status" value="1"/>
</dbReference>
<dbReference type="PANTHER" id="PTHR43201:SF5">
    <property type="entry name" value="MEDIUM-CHAIN ACYL-COA LIGASE ACSF2, MITOCHONDRIAL"/>
    <property type="match status" value="1"/>
</dbReference>
<dbReference type="InterPro" id="IPR042099">
    <property type="entry name" value="ANL_N_sf"/>
</dbReference>
<dbReference type="SUPFAM" id="SSF56801">
    <property type="entry name" value="Acetyl-CoA synthetase-like"/>
    <property type="match status" value="1"/>
</dbReference>
<dbReference type="InterPro" id="IPR000873">
    <property type="entry name" value="AMP-dep_synth/lig_dom"/>
</dbReference>
<dbReference type="AlphaFoldDB" id="A0A6G9Z1Q4"/>